<gene>
    <name evidence="11" type="ORF">Ocin01_00199</name>
</gene>
<dbReference type="STRING" id="48709.A0A1D2NML3"/>
<comment type="similarity">
    <text evidence="2 9">Belongs to the cytochrome P450 family.</text>
</comment>
<comment type="caution">
    <text evidence="11">The sequence shown here is derived from an EMBL/GenBank/DDBJ whole genome shotgun (WGS) entry which is preliminary data.</text>
</comment>
<keyword evidence="5 9" id="KW-0560">Oxidoreductase</keyword>
<dbReference type="InterPro" id="IPR036396">
    <property type="entry name" value="Cyt_P450_sf"/>
</dbReference>
<dbReference type="PANTHER" id="PTHR24279:SF120">
    <property type="entry name" value="CYTOCHROME P450"/>
    <property type="match status" value="1"/>
</dbReference>
<dbReference type="SUPFAM" id="SSF48264">
    <property type="entry name" value="Cytochrome P450"/>
    <property type="match status" value="1"/>
</dbReference>
<dbReference type="InterPro" id="IPR002401">
    <property type="entry name" value="Cyt_P450_E_grp-I"/>
</dbReference>
<keyword evidence="4 8" id="KW-0479">Metal-binding</keyword>
<accession>A0A1D2NML3</accession>
<keyword evidence="3 8" id="KW-0349">Heme</keyword>
<dbReference type="PROSITE" id="PS00086">
    <property type="entry name" value="CYTOCHROME_P450"/>
    <property type="match status" value="1"/>
</dbReference>
<evidence type="ECO:0000313" key="12">
    <source>
        <dbReference type="Proteomes" id="UP000094527"/>
    </source>
</evidence>
<dbReference type="GO" id="GO:0004497">
    <property type="term" value="F:monooxygenase activity"/>
    <property type="evidence" value="ECO:0007669"/>
    <property type="project" value="UniProtKB-KW"/>
</dbReference>
<keyword evidence="10" id="KW-0812">Transmembrane</keyword>
<keyword evidence="6 8" id="KW-0408">Iron</keyword>
<evidence type="ECO:0000256" key="10">
    <source>
        <dbReference type="SAM" id="Phobius"/>
    </source>
</evidence>
<dbReference type="GO" id="GO:0020037">
    <property type="term" value="F:heme binding"/>
    <property type="evidence" value="ECO:0007669"/>
    <property type="project" value="InterPro"/>
</dbReference>
<dbReference type="Pfam" id="PF00067">
    <property type="entry name" value="p450"/>
    <property type="match status" value="2"/>
</dbReference>
<dbReference type="AlphaFoldDB" id="A0A1D2NML3"/>
<evidence type="ECO:0000256" key="2">
    <source>
        <dbReference type="ARBA" id="ARBA00010617"/>
    </source>
</evidence>
<evidence type="ECO:0000313" key="11">
    <source>
        <dbReference type="EMBL" id="ODN06504.1"/>
    </source>
</evidence>
<reference evidence="11 12" key="1">
    <citation type="journal article" date="2016" name="Genome Biol. Evol.">
        <title>Gene Family Evolution Reflects Adaptation to Soil Environmental Stressors in the Genome of the Collembolan Orchesella cincta.</title>
        <authorList>
            <person name="Faddeeva-Vakhrusheva A."/>
            <person name="Derks M.F."/>
            <person name="Anvar S.Y."/>
            <person name="Agamennone V."/>
            <person name="Suring W."/>
            <person name="Smit S."/>
            <person name="van Straalen N.M."/>
            <person name="Roelofs D."/>
        </authorList>
    </citation>
    <scope>NUCLEOTIDE SEQUENCE [LARGE SCALE GENOMIC DNA]</scope>
    <source>
        <tissue evidence="11">Mixed pool</tissue>
    </source>
</reference>
<protein>
    <submittedName>
        <fullName evidence="11">Ecdysone 20-monooxygenase</fullName>
    </submittedName>
</protein>
<keyword evidence="7 9" id="KW-0503">Monooxygenase</keyword>
<dbReference type="EMBL" id="LJIJ01000004">
    <property type="protein sequence ID" value="ODN06504.1"/>
    <property type="molecule type" value="Genomic_DNA"/>
</dbReference>
<dbReference type="GO" id="GO:0016705">
    <property type="term" value="F:oxidoreductase activity, acting on paired donors, with incorporation or reduction of molecular oxygen"/>
    <property type="evidence" value="ECO:0007669"/>
    <property type="project" value="InterPro"/>
</dbReference>
<dbReference type="PRINTS" id="PR00463">
    <property type="entry name" value="EP450I"/>
</dbReference>
<proteinExistence type="inferred from homology"/>
<dbReference type="OMA" id="KQFCPER"/>
<evidence type="ECO:0000256" key="3">
    <source>
        <dbReference type="ARBA" id="ARBA00022617"/>
    </source>
</evidence>
<dbReference type="Proteomes" id="UP000094527">
    <property type="component" value="Unassembled WGS sequence"/>
</dbReference>
<evidence type="ECO:0000256" key="9">
    <source>
        <dbReference type="RuleBase" id="RU000461"/>
    </source>
</evidence>
<dbReference type="PANTHER" id="PTHR24279">
    <property type="entry name" value="CYTOCHROME P450"/>
    <property type="match status" value="1"/>
</dbReference>
<keyword evidence="10" id="KW-0472">Membrane</keyword>
<dbReference type="InterPro" id="IPR001128">
    <property type="entry name" value="Cyt_P450"/>
</dbReference>
<dbReference type="GO" id="GO:0005506">
    <property type="term" value="F:iron ion binding"/>
    <property type="evidence" value="ECO:0007669"/>
    <property type="project" value="InterPro"/>
</dbReference>
<name>A0A1D2NML3_ORCCI</name>
<evidence type="ECO:0000256" key="6">
    <source>
        <dbReference type="ARBA" id="ARBA00023004"/>
    </source>
</evidence>
<dbReference type="Gene3D" id="1.10.630.10">
    <property type="entry name" value="Cytochrome P450"/>
    <property type="match status" value="1"/>
</dbReference>
<organism evidence="11 12">
    <name type="scientific">Orchesella cincta</name>
    <name type="common">Springtail</name>
    <name type="synonym">Podura cincta</name>
    <dbReference type="NCBI Taxonomy" id="48709"/>
    <lineage>
        <taxon>Eukaryota</taxon>
        <taxon>Metazoa</taxon>
        <taxon>Ecdysozoa</taxon>
        <taxon>Arthropoda</taxon>
        <taxon>Hexapoda</taxon>
        <taxon>Collembola</taxon>
        <taxon>Entomobryomorpha</taxon>
        <taxon>Entomobryoidea</taxon>
        <taxon>Orchesellidae</taxon>
        <taxon>Orchesellinae</taxon>
        <taxon>Orchesella</taxon>
    </lineage>
</organism>
<dbReference type="InterPro" id="IPR050479">
    <property type="entry name" value="CYP11_CYP27_families"/>
</dbReference>
<dbReference type="InterPro" id="IPR017972">
    <property type="entry name" value="Cyt_P450_CS"/>
</dbReference>
<keyword evidence="12" id="KW-1185">Reference proteome</keyword>
<dbReference type="OrthoDB" id="3945418at2759"/>
<feature type="binding site" description="axial binding residue" evidence="8">
    <location>
        <position position="481"/>
    </location>
    <ligand>
        <name>heme</name>
        <dbReference type="ChEBI" id="CHEBI:30413"/>
    </ligand>
    <ligandPart>
        <name>Fe</name>
        <dbReference type="ChEBI" id="CHEBI:18248"/>
    </ligandPart>
</feature>
<evidence type="ECO:0000256" key="8">
    <source>
        <dbReference type="PIRSR" id="PIRSR602401-1"/>
    </source>
</evidence>
<feature type="transmembrane region" description="Helical" evidence="10">
    <location>
        <begin position="12"/>
        <end position="35"/>
    </location>
</feature>
<sequence>MAGTEKTSEKTNMCNVFLSFKSLLIFIYNIIYSLISALSGNQFMKPKFPLKNGIAFNNMVDVAAGNNNVILTKRIKEVWEIPGPRPLPFFGTLLTSPALKSSDLSTANEERQKQYGNIVKEEHFWNIPLIMVLGSEDIKKIARVNSIIRPGMEILTLYRSFNPNLYTSLGLVNSQGAMWKKLHQTFAFVTSMKFVRPMLPIFDEITTDTLDILSKNSSKTVETFPQVLNKFISEVSFYVAYGKRVGFVGNQNNALLEASKLAQFSNCHDTYWHAFHKSMYGFPWWKYVPTKVWKEFTVAEDGMMQTIADITDELLKTETAGGVLELVEKDAIPRTDWSNRACTVLHTLIVTLYWISKYEHVYNRVLEELKQVLLTKDSPFTDEVMDQIPYLKACVMETYRICPVACNVARLVDHEIQIGDYKIPPFTPLILQTWHACLQDSNFYQAKEYLPERWLLKNGVSPFQPHDRQVMHNFGIGARACPGRRIASDLIHIFLAKILRKFTVKFPQNLDIRYEWLLVVKEPVVIELKEHDL</sequence>
<comment type="cofactor">
    <cofactor evidence="1 8">
        <name>heme</name>
        <dbReference type="ChEBI" id="CHEBI:30413"/>
    </cofactor>
</comment>
<evidence type="ECO:0000256" key="4">
    <source>
        <dbReference type="ARBA" id="ARBA00022723"/>
    </source>
</evidence>
<evidence type="ECO:0000256" key="1">
    <source>
        <dbReference type="ARBA" id="ARBA00001971"/>
    </source>
</evidence>
<evidence type="ECO:0000256" key="5">
    <source>
        <dbReference type="ARBA" id="ARBA00023002"/>
    </source>
</evidence>
<evidence type="ECO:0000256" key="7">
    <source>
        <dbReference type="ARBA" id="ARBA00023033"/>
    </source>
</evidence>
<keyword evidence="10" id="KW-1133">Transmembrane helix</keyword>